<dbReference type="EMBL" id="FNVR01000001">
    <property type="protein sequence ID" value="SEF47162.1"/>
    <property type="molecule type" value="Genomic_DNA"/>
</dbReference>
<dbReference type="InterPro" id="IPR002068">
    <property type="entry name" value="A-crystallin/Hsp20_dom"/>
</dbReference>
<gene>
    <name evidence="4" type="ORF">SAMN03080598_00346</name>
</gene>
<feature type="domain" description="SHSP" evidence="3">
    <location>
        <begin position="33"/>
        <end position="146"/>
    </location>
</feature>
<evidence type="ECO:0000256" key="1">
    <source>
        <dbReference type="PROSITE-ProRule" id="PRU00285"/>
    </source>
</evidence>
<evidence type="ECO:0000313" key="5">
    <source>
        <dbReference type="Proteomes" id="UP000236736"/>
    </source>
</evidence>
<keyword evidence="5" id="KW-1185">Reference proteome</keyword>
<dbReference type="Proteomes" id="UP000236736">
    <property type="component" value="Unassembled WGS sequence"/>
</dbReference>
<proteinExistence type="inferred from homology"/>
<evidence type="ECO:0000259" key="3">
    <source>
        <dbReference type="PROSITE" id="PS01031"/>
    </source>
</evidence>
<dbReference type="AlphaFoldDB" id="A0A1H5S9C8"/>
<dbReference type="SUPFAM" id="SSF49764">
    <property type="entry name" value="HSP20-like chaperones"/>
    <property type="match status" value="1"/>
</dbReference>
<dbReference type="RefSeq" id="WP_103923052.1">
    <property type="nucleotide sequence ID" value="NZ_BBFN01000009.1"/>
</dbReference>
<dbReference type="STRING" id="1120964.GCA_001313265_02379"/>
<dbReference type="Pfam" id="PF00011">
    <property type="entry name" value="HSP20"/>
    <property type="match status" value="1"/>
</dbReference>
<evidence type="ECO:0000313" key="4">
    <source>
        <dbReference type="EMBL" id="SEF47162.1"/>
    </source>
</evidence>
<dbReference type="CDD" id="cd06464">
    <property type="entry name" value="ACD_sHsps-like"/>
    <property type="match status" value="1"/>
</dbReference>
<dbReference type="OrthoDB" id="9814487at2"/>
<comment type="similarity">
    <text evidence="1 2">Belongs to the small heat shock protein (HSP20) family.</text>
</comment>
<accession>A0A1H5S9C8</accession>
<organism evidence="4 5">
    <name type="scientific">Algoriphagus boritolerans DSM 17298 = JCM 18970</name>
    <dbReference type="NCBI Taxonomy" id="1120964"/>
    <lineage>
        <taxon>Bacteria</taxon>
        <taxon>Pseudomonadati</taxon>
        <taxon>Bacteroidota</taxon>
        <taxon>Cytophagia</taxon>
        <taxon>Cytophagales</taxon>
        <taxon>Cyclobacteriaceae</taxon>
        <taxon>Algoriphagus</taxon>
    </lineage>
</organism>
<evidence type="ECO:0000256" key="2">
    <source>
        <dbReference type="RuleBase" id="RU003616"/>
    </source>
</evidence>
<protein>
    <submittedName>
        <fullName evidence="4">HSP20 family protein</fullName>
    </submittedName>
</protein>
<dbReference type="Gene3D" id="2.60.40.790">
    <property type="match status" value="1"/>
</dbReference>
<reference evidence="5" key="1">
    <citation type="submission" date="2016-10" db="EMBL/GenBank/DDBJ databases">
        <authorList>
            <person name="Varghese N."/>
            <person name="Submissions S."/>
        </authorList>
    </citation>
    <scope>NUCLEOTIDE SEQUENCE [LARGE SCALE GENOMIC DNA]</scope>
    <source>
        <strain evidence="5">DSM 17298</strain>
    </source>
</reference>
<dbReference type="InterPro" id="IPR008978">
    <property type="entry name" value="HSP20-like_chaperone"/>
</dbReference>
<dbReference type="PROSITE" id="PS01031">
    <property type="entry name" value="SHSP"/>
    <property type="match status" value="1"/>
</dbReference>
<dbReference type="PANTHER" id="PTHR11527">
    <property type="entry name" value="HEAT-SHOCK PROTEIN 20 FAMILY MEMBER"/>
    <property type="match status" value="1"/>
</dbReference>
<sequence length="146" mass="16923">MTNLIKRNGISPSTPSFFDDTVWRDLFGWDNWATQGNTLPKVNIMENNEAFMVEMAAPGMKKEDFHVELDNDTLIIQSENSFENTDENTSFTRREFSYQSFKRSFYLPNTVEADQIKASYRDGILRLEIPKKEEAKRKPVKSIAIS</sequence>
<dbReference type="InterPro" id="IPR031107">
    <property type="entry name" value="Small_HSP"/>
</dbReference>
<name>A0A1H5S9C8_9BACT</name>